<evidence type="ECO:0000313" key="1">
    <source>
        <dbReference type="EMBL" id="MDP8052484.1"/>
    </source>
</evidence>
<comment type="caution">
    <text evidence="1">The sequence shown here is derived from an EMBL/GenBank/DDBJ whole genome shotgun (WGS) entry which is preliminary data.</text>
</comment>
<dbReference type="Proteomes" id="UP001228568">
    <property type="component" value="Unassembled WGS sequence"/>
</dbReference>
<protein>
    <submittedName>
        <fullName evidence="1">Uncharacterized protein</fullName>
    </submittedName>
</protein>
<keyword evidence="2" id="KW-1185">Reference proteome</keyword>
<reference evidence="1 2" key="1">
    <citation type="journal article" date="2023" name="Front. Microbiol.">
        <title>Phylogeography and host specificity of Pasteurellaceae pathogenic to sea-farmed fish in the north-east Atlantic.</title>
        <authorList>
            <person name="Gulla S."/>
            <person name="Colquhoun D.J."/>
            <person name="Olsen A.B."/>
            <person name="Spilsberg B."/>
            <person name="Lagesen K."/>
            <person name="Aakesson C.P."/>
            <person name="Strom S."/>
            <person name="Manji F."/>
            <person name="Birkbeck T.H."/>
            <person name="Nilsen H.K."/>
        </authorList>
    </citation>
    <scope>NUCLEOTIDE SEQUENCE [LARGE SCALE GENOMIC DNA]</scope>
    <source>
        <strain evidence="1 2">VIB3695</strain>
    </source>
</reference>
<sequence length="75" mass="8635">MLGLSVSVPVFAEWLKAELIDSRFQGNALSDYQTCSYRINKMFSSLDGEVITIRVKGSYCPSSIEYDPEQNRWRH</sequence>
<gene>
    <name evidence="1" type="ORF">QJU23_08620</name>
</gene>
<proteinExistence type="predicted"/>
<evidence type="ECO:0000313" key="2">
    <source>
        <dbReference type="Proteomes" id="UP001228568"/>
    </source>
</evidence>
<accession>A0ACC6HNN3</accession>
<organism evidence="1 2">
    <name type="scientific">Pasteurella atlantica</name>
    <dbReference type="NCBI Taxonomy" id="2827233"/>
    <lineage>
        <taxon>Bacteria</taxon>
        <taxon>Pseudomonadati</taxon>
        <taxon>Pseudomonadota</taxon>
        <taxon>Gammaproteobacteria</taxon>
        <taxon>Pasteurellales</taxon>
        <taxon>Pasteurellaceae</taxon>
        <taxon>Pasteurella</taxon>
    </lineage>
</organism>
<dbReference type="EMBL" id="JASAWV010000019">
    <property type="protein sequence ID" value="MDP8052484.1"/>
    <property type="molecule type" value="Genomic_DNA"/>
</dbReference>
<name>A0ACC6HNN3_9PAST</name>